<dbReference type="PRINTS" id="PR01415">
    <property type="entry name" value="ANKYRIN"/>
</dbReference>
<dbReference type="SUPFAM" id="SSF48452">
    <property type="entry name" value="TPR-like"/>
    <property type="match status" value="1"/>
</dbReference>
<protein>
    <submittedName>
        <fullName evidence="4">Uncharacterized protein</fullName>
    </submittedName>
</protein>
<accession>A0A8T0NDG2</accession>
<evidence type="ECO:0000256" key="2">
    <source>
        <dbReference type="PROSITE-ProRule" id="PRU00339"/>
    </source>
</evidence>
<dbReference type="Proteomes" id="UP000823388">
    <property type="component" value="Chromosome 9K"/>
</dbReference>
<keyword evidence="1" id="KW-0040">ANK repeat</keyword>
<feature type="repeat" description="ANK" evidence="1">
    <location>
        <begin position="180"/>
        <end position="212"/>
    </location>
</feature>
<dbReference type="PROSITE" id="PS50297">
    <property type="entry name" value="ANK_REP_REGION"/>
    <property type="match status" value="4"/>
</dbReference>
<dbReference type="InterPro" id="IPR011990">
    <property type="entry name" value="TPR-like_helical_dom_sf"/>
</dbReference>
<dbReference type="InterPro" id="IPR002110">
    <property type="entry name" value="Ankyrin_rpt"/>
</dbReference>
<reference evidence="4 5" key="1">
    <citation type="submission" date="2020-05" db="EMBL/GenBank/DDBJ databases">
        <title>WGS assembly of Panicum virgatum.</title>
        <authorList>
            <person name="Lovell J.T."/>
            <person name="Jenkins J."/>
            <person name="Shu S."/>
            <person name="Juenger T.E."/>
            <person name="Schmutz J."/>
        </authorList>
    </citation>
    <scope>NUCLEOTIDE SEQUENCE [LARGE SCALE GENOMIC DNA]</scope>
    <source>
        <strain evidence="5">cv. AP13</strain>
    </source>
</reference>
<feature type="region of interest" description="Disordered" evidence="3">
    <location>
        <begin position="354"/>
        <end position="377"/>
    </location>
</feature>
<feature type="repeat" description="ANK" evidence="1">
    <location>
        <begin position="115"/>
        <end position="147"/>
    </location>
</feature>
<dbReference type="PROSITE" id="PS50088">
    <property type="entry name" value="ANK_REPEAT"/>
    <property type="match status" value="4"/>
</dbReference>
<dbReference type="EMBL" id="CM029053">
    <property type="protein sequence ID" value="KAG2546885.1"/>
    <property type="molecule type" value="Genomic_DNA"/>
</dbReference>
<dbReference type="InterPro" id="IPR036770">
    <property type="entry name" value="Ankyrin_rpt-contain_sf"/>
</dbReference>
<dbReference type="InterPro" id="IPR019734">
    <property type="entry name" value="TPR_rpt"/>
</dbReference>
<evidence type="ECO:0000256" key="1">
    <source>
        <dbReference type="PROSITE-ProRule" id="PRU00023"/>
    </source>
</evidence>
<dbReference type="SMART" id="SM00248">
    <property type="entry name" value="ANK"/>
    <property type="match status" value="7"/>
</dbReference>
<organism evidence="4 5">
    <name type="scientific">Panicum virgatum</name>
    <name type="common">Blackwell switchgrass</name>
    <dbReference type="NCBI Taxonomy" id="38727"/>
    <lineage>
        <taxon>Eukaryota</taxon>
        <taxon>Viridiplantae</taxon>
        <taxon>Streptophyta</taxon>
        <taxon>Embryophyta</taxon>
        <taxon>Tracheophyta</taxon>
        <taxon>Spermatophyta</taxon>
        <taxon>Magnoliopsida</taxon>
        <taxon>Liliopsida</taxon>
        <taxon>Poales</taxon>
        <taxon>Poaceae</taxon>
        <taxon>PACMAD clade</taxon>
        <taxon>Panicoideae</taxon>
        <taxon>Panicodae</taxon>
        <taxon>Paniceae</taxon>
        <taxon>Panicinae</taxon>
        <taxon>Panicum</taxon>
        <taxon>Panicum sect. Hiantes</taxon>
    </lineage>
</organism>
<evidence type="ECO:0000256" key="3">
    <source>
        <dbReference type="SAM" id="MobiDB-lite"/>
    </source>
</evidence>
<dbReference type="PROSITE" id="PS50005">
    <property type="entry name" value="TPR"/>
    <property type="match status" value="1"/>
</dbReference>
<feature type="repeat" description="TPR" evidence="2">
    <location>
        <begin position="445"/>
        <end position="478"/>
    </location>
</feature>
<dbReference type="PANTHER" id="PTHR46224">
    <property type="entry name" value="ANKYRIN REPEAT FAMILY PROTEIN"/>
    <property type="match status" value="1"/>
</dbReference>
<comment type="caution">
    <text evidence="4">The sequence shown here is derived from an EMBL/GenBank/DDBJ whole genome shotgun (WGS) entry which is preliminary data.</text>
</comment>
<dbReference type="SUPFAM" id="SSF48403">
    <property type="entry name" value="Ankyrin repeat"/>
    <property type="match status" value="1"/>
</dbReference>
<dbReference type="Pfam" id="PF12796">
    <property type="entry name" value="Ank_2"/>
    <property type="match status" value="3"/>
</dbReference>
<dbReference type="Gene3D" id="1.25.40.20">
    <property type="entry name" value="Ankyrin repeat-containing domain"/>
    <property type="match status" value="2"/>
</dbReference>
<dbReference type="AlphaFoldDB" id="A0A8T0NDG2"/>
<evidence type="ECO:0000313" key="5">
    <source>
        <dbReference type="Proteomes" id="UP000823388"/>
    </source>
</evidence>
<feature type="repeat" description="ANK" evidence="1">
    <location>
        <begin position="148"/>
        <end position="180"/>
    </location>
</feature>
<dbReference type="SMART" id="SM00028">
    <property type="entry name" value="TPR"/>
    <property type="match status" value="3"/>
</dbReference>
<feature type="repeat" description="ANK" evidence="1">
    <location>
        <begin position="252"/>
        <end position="284"/>
    </location>
</feature>
<dbReference type="InterPro" id="IPR051616">
    <property type="entry name" value="Cul2-RING_E3_ligase_SR"/>
</dbReference>
<keyword evidence="2" id="KW-0802">TPR repeat</keyword>
<name>A0A8T0NDG2_PANVG</name>
<gene>
    <name evidence="4" type="ORF">PVAP13_9KG050100</name>
</gene>
<evidence type="ECO:0000313" key="4">
    <source>
        <dbReference type="EMBL" id="KAG2546885.1"/>
    </source>
</evidence>
<dbReference type="Pfam" id="PF00515">
    <property type="entry name" value="TPR_1"/>
    <property type="match status" value="1"/>
</dbReference>
<dbReference type="Gene3D" id="1.25.40.10">
    <property type="entry name" value="Tetratricopeptide repeat domain"/>
    <property type="match status" value="1"/>
</dbReference>
<dbReference type="OrthoDB" id="627565at2759"/>
<sequence>MAGWSRRDGGMGGGNYGSQMDASLRLIASAALRGRTAGMSPEMAEEMKRSIASSDCEGRAGRSYMEFLDRITEDSEEEEHLGPLHDAAREAKMDTCKHLVENLGFDVDVRANDGSGKTPLACAVSCGKVIAVRYLLHKGADVNKQDVMGFAPLHYTAKRGYDGIARLLLSRGANVDLNSSEGTPLHVAAVHGNSGVMQILLEHHADPDRVSPDLCTPLADVLCAVIEKISESDCLKCMKLLVKAGADLNSTNPDTPLVIATSRGLHGCVDYLLEAGADANIPKKHGGSTPIEIAAKSGSRSLVESLLPFTSPIQTISDWSVEGIIAYARSRHSENKGHESDEHSNIQQNLHHETAVREDTGASRACTEDKLSDEDKKAQLKMHGGKAVARMDYAGALKFYTEAIMLDPADATLYSNRSLCHLKIGEKVDALVDANTCISLRPEWPKGYYRKGAAHMSLKEYKEARDAFMDGLKLDPSNLDIQNAYWEADEAMIKKYSAGQSAWPFE</sequence>
<dbReference type="PANTHER" id="PTHR46224:SF19">
    <property type="entry name" value="OS03G0680200 PROTEIN"/>
    <property type="match status" value="1"/>
</dbReference>
<proteinExistence type="predicted"/>
<keyword evidence="5" id="KW-1185">Reference proteome</keyword>